<dbReference type="InterPro" id="IPR027417">
    <property type="entry name" value="P-loop_NTPase"/>
</dbReference>
<feature type="binding site" description="in other chain" evidence="8">
    <location>
        <position position="224"/>
    </location>
    <ligand>
        <name>IMP</name>
        <dbReference type="ChEBI" id="CHEBI:58053"/>
        <note>ligand shared between dimeric partners</note>
    </ligand>
</feature>
<evidence type="ECO:0000256" key="4">
    <source>
        <dbReference type="ARBA" id="ARBA00022741"/>
    </source>
</evidence>
<dbReference type="EMBL" id="DTMZ01000100">
    <property type="protein sequence ID" value="HGD13279.1"/>
    <property type="molecule type" value="Genomic_DNA"/>
</dbReference>
<feature type="binding site" description="in other chain" evidence="8">
    <location>
        <begin position="13"/>
        <end position="16"/>
    </location>
    <ligand>
        <name>IMP</name>
        <dbReference type="ChEBI" id="CHEBI:58053"/>
        <note>ligand shared between dimeric partners</note>
    </ligand>
</feature>
<keyword evidence="3 8" id="KW-0479">Metal-binding</keyword>
<evidence type="ECO:0000256" key="9">
    <source>
        <dbReference type="PROSITE-ProRule" id="PRU10134"/>
    </source>
</evidence>
<feature type="binding site" evidence="8">
    <location>
        <begin position="299"/>
        <end position="305"/>
    </location>
    <ligand>
        <name>substrate</name>
    </ligand>
</feature>
<feature type="binding site" evidence="8">
    <location>
        <begin position="411"/>
        <end position="413"/>
    </location>
    <ligand>
        <name>GTP</name>
        <dbReference type="ChEBI" id="CHEBI:37565"/>
    </ligand>
</feature>
<dbReference type="FunFam" id="3.90.170.10:FF:000001">
    <property type="entry name" value="Adenylosuccinate synthetase"/>
    <property type="match status" value="1"/>
</dbReference>
<accession>A0A7V3UZM4</accession>
<dbReference type="Pfam" id="PF00709">
    <property type="entry name" value="Adenylsucc_synt"/>
    <property type="match status" value="1"/>
</dbReference>
<evidence type="ECO:0000256" key="7">
    <source>
        <dbReference type="ARBA" id="ARBA00023134"/>
    </source>
</evidence>
<dbReference type="HAMAP" id="MF_00011">
    <property type="entry name" value="Adenylosucc_synth"/>
    <property type="match status" value="1"/>
</dbReference>
<dbReference type="PROSITE" id="PS00513">
    <property type="entry name" value="ADENYLOSUCCIN_SYN_2"/>
    <property type="match status" value="1"/>
</dbReference>
<feature type="binding site" description="in other chain" evidence="8">
    <location>
        <position position="129"/>
    </location>
    <ligand>
        <name>IMP</name>
        <dbReference type="ChEBI" id="CHEBI:58053"/>
        <note>ligand shared between dimeric partners</note>
    </ligand>
</feature>
<dbReference type="GO" id="GO:0046040">
    <property type="term" value="P:IMP metabolic process"/>
    <property type="evidence" value="ECO:0007669"/>
    <property type="project" value="TreeGrafter"/>
</dbReference>
<dbReference type="PANTHER" id="PTHR11846">
    <property type="entry name" value="ADENYLOSUCCINATE SYNTHETASE"/>
    <property type="match status" value="1"/>
</dbReference>
<dbReference type="GO" id="GO:0005525">
    <property type="term" value="F:GTP binding"/>
    <property type="evidence" value="ECO:0007669"/>
    <property type="project" value="UniProtKB-UniRule"/>
</dbReference>
<comment type="similarity">
    <text evidence="8 10">Belongs to the adenylosuccinate synthetase family.</text>
</comment>
<keyword evidence="4 8" id="KW-0547">Nucleotide-binding</keyword>
<dbReference type="NCBIfam" id="TIGR00184">
    <property type="entry name" value="purA"/>
    <property type="match status" value="1"/>
</dbReference>
<dbReference type="PANTHER" id="PTHR11846:SF0">
    <property type="entry name" value="ADENYLOSUCCINATE SYNTHETASE"/>
    <property type="match status" value="1"/>
</dbReference>
<dbReference type="CDD" id="cd03108">
    <property type="entry name" value="AdSS"/>
    <property type="match status" value="1"/>
</dbReference>
<dbReference type="FunFam" id="1.10.300.10:FF:000001">
    <property type="entry name" value="Adenylosuccinate synthetase"/>
    <property type="match status" value="1"/>
</dbReference>
<dbReference type="EC" id="6.3.4.4" evidence="8 10"/>
<feature type="binding site" description="in other chain" evidence="8">
    <location>
        <position position="239"/>
    </location>
    <ligand>
        <name>IMP</name>
        <dbReference type="ChEBI" id="CHEBI:58053"/>
        <note>ligand shared between dimeric partners</note>
    </ligand>
</feature>
<comment type="catalytic activity">
    <reaction evidence="8 10">
        <text>IMP + L-aspartate + GTP = N(6)-(1,2-dicarboxyethyl)-AMP + GDP + phosphate + 2 H(+)</text>
        <dbReference type="Rhea" id="RHEA:15753"/>
        <dbReference type="ChEBI" id="CHEBI:15378"/>
        <dbReference type="ChEBI" id="CHEBI:29991"/>
        <dbReference type="ChEBI" id="CHEBI:37565"/>
        <dbReference type="ChEBI" id="CHEBI:43474"/>
        <dbReference type="ChEBI" id="CHEBI:57567"/>
        <dbReference type="ChEBI" id="CHEBI:58053"/>
        <dbReference type="ChEBI" id="CHEBI:58189"/>
        <dbReference type="EC" id="6.3.4.4"/>
    </reaction>
</comment>
<dbReference type="GO" id="GO:0000287">
    <property type="term" value="F:magnesium ion binding"/>
    <property type="evidence" value="ECO:0007669"/>
    <property type="project" value="UniProtKB-UniRule"/>
</dbReference>
<comment type="function">
    <text evidence="8">Plays an important role in the de novo pathway of purine nucleotide biosynthesis. Catalyzes the first committed step in the biosynthesis of AMP from IMP.</text>
</comment>
<dbReference type="NCBIfam" id="NF002223">
    <property type="entry name" value="PRK01117.1"/>
    <property type="match status" value="1"/>
</dbReference>
<dbReference type="UniPathway" id="UPA00075">
    <property type="reaction ID" value="UER00335"/>
</dbReference>
<evidence type="ECO:0000256" key="6">
    <source>
        <dbReference type="ARBA" id="ARBA00022842"/>
    </source>
</evidence>
<evidence type="ECO:0000256" key="5">
    <source>
        <dbReference type="ARBA" id="ARBA00022755"/>
    </source>
</evidence>
<dbReference type="GO" id="GO:0004019">
    <property type="term" value="F:adenylosuccinate synthase activity"/>
    <property type="evidence" value="ECO:0007669"/>
    <property type="project" value="UniProtKB-UniRule"/>
</dbReference>
<feature type="binding site" evidence="8">
    <location>
        <begin position="12"/>
        <end position="18"/>
    </location>
    <ligand>
        <name>GTP</name>
        <dbReference type="ChEBI" id="CHEBI:37565"/>
    </ligand>
</feature>
<proteinExistence type="inferred from homology"/>
<dbReference type="InterPro" id="IPR042110">
    <property type="entry name" value="Adenylosuccinate_synth_dom2"/>
</dbReference>
<reference evidence="11" key="1">
    <citation type="journal article" date="2020" name="mSystems">
        <title>Genome- and Community-Level Interaction Insights into Carbon Utilization and Element Cycling Functions of Hydrothermarchaeota in Hydrothermal Sediment.</title>
        <authorList>
            <person name="Zhou Z."/>
            <person name="Liu Y."/>
            <person name="Xu W."/>
            <person name="Pan J."/>
            <person name="Luo Z.H."/>
            <person name="Li M."/>
        </authorList>
    </citation>
    <scope>NUCLEOTIDE SEQUENCE [LARGE SCALE GENOMIC DNA]</scope>
    <source>
        <strain evidence="11">SpSt-914</strain>
    </source>
</reference>
<evidence type="ECO:0000256" key="2">
    <source>
        <dbReference type="ARBA" id="ARBA00022598"/>
    </source>
</evidence>
<feature type="active site" description="Proton acceptor" evidence="8">
    <location>
        <position position="13"/>
    </location>
</feature>
<evidence type="ECO:0000313" key="11">
    <source>
        <dbReference type="EMBL" id="HGD13279.1"/>
    </source>
</evidence>
<organism evidence="11">
    <name type="scientific">candidate division WOR-3 bacterium</name>
    <dbReference type="NCBI Taxonomy" id="2052148"/>
    <lineage>
        <taxon>Bacteria</taxon>
        <taxon>Bacteria division WOR-3</taxon>
    </lineage>
</organism>
<feature type="active site" evidence="9">
    <location>
        <position position="140"/>
    </location>
</feature>
<evidence type="ECO:0000256" key="3">
    <source>
        <dbReference type="ARBA" id="ARBA00022723"/>
    </source>
</evidence>
<dbReference type="InterPro" id="IPR042111">
    <property type="entry name" value="Adenylosuccinate_synth_dom3"/>
</dbReference>
<dbReference type="Gene3D" id="1.10.300.10">
    <property type="entry name" value="Adenylosuccinate Synthetase, subunit A, domain 2"/>
    <property type="match status" value="1"/>
</dbReference>
<evidence type="ECO:0000256" key="8">
    <source>
        <dbReference type="HAMAP-Rule" id="MF_00011"/>
    </source>
</evidence>
<dbReference type="AlphaFoldDB" id="A0A7V3UZM4"/>
<feature type="binding site" evidence="8">
    <location>
        <begin position="331"/>
        <end position="333"/>
    </location>
    <ligand>
        <name>GTP</name>
        <dbReference type="ChEBI" id="CHEBI:37565"/>
    </ligand>
</feature>
<dbReference type="InterPro" id="IPR033128">
    <property type="entry name" value="Adenylosuccin_syn_Lys_AS"/>
</dbReference>
<gene>
    <name evidence="8" type="primary">purA</name>
    <name evidence="11" type="ORF">ENX16_04285</name>
</gene>
<feature type="binding site" evidence="8">
    <location>
        <position position="305"/>
    </location>
    <ligand>
        <name>GTP</name>
        <dbReference type="ChEBI" id="CHEBI:37565"/>
    </ligand>
</feature>
<dbReference type="GO" id="GO:0005737">
    <property type="term" value="C:cytoplasm"/>
    <property type="evidence" value="ECO:0007669"/>
    <property type="project" value="UniProtKB-SubCell"/>
</dbReference>
<feature type="active site" description="Proton donor" evidence="8">
    <location>
        <position position="41"/>
    </location>
</feature>
<comment type="cofactor">
    <cofactor evidence="8">
        <name>Mg(2+)</name>
        <dbReference type="ChEBI" id="CHEBI:18420"/>
    </cofactor>
    <text evidence="8">Binds 1 Mg(2+) ion per subunit.</text>
</comment>
<dbReference type="Gene3D" id="3.90.170.10">
    <property type="entry name" value="Adenylosuccinate Synthetase, subunit A, domain 3"/>
    <property type="match status" value="1"/>
</dbReference>
<feature type="binding site" evidence="8">
    <location>
        <position position="13"/>
    </location>
    <ligand>
        <name>Mg(2+)</name>
        <dbReference type="ChEBI" id="CHEBI:18420"/>
    </ligand>
</feature>
<dbReference type="PROSITE" id="PS01266">
    <property type="entry name" value="ADENYLOSUCCIN_SYN_1"/>
    <property type="match status" value="1"/>
</dbReference>
<dbReference type="InterPro" id="IPR042109">
    <property type="entry name" value="Adenylosuccinate_synth_dom1"/>
</dbReference>
<dbReference type="SMART" id="SM00788">
    <property type="entry name" value="Adenylsucc_synt"/>
    <property type="match status" value="1"/>
</dbReference>
<keyword evidence="7 8" id="KW-0342">GTP-binding</keyword>
<protein>
    <recommendedName>
        <fullName evidence="8 10">Adenylosuccinate synthetase</fullName>
        <shortName evidence="8">AMPSase</shortName>
        <shortName evidence="8">AdSS</shortName>
        <ecNumber evidence="8 10">6.3.4.4</ecNumber>
    </recommendedName>
    <alternativeName>
        <fullName evidence="8">IMP--aspartate ligase</fullName>
    </alternativeName>
</protein>
<dbReference type="Gene3D" id="3.40.440.10">
    <property type="entry name" value="Adenylosuccinate Synthetase, subunit A, domain 1"/>
    <property type="match status" value="1"/>
</dbReference>
<keyword evidence="8" id="KW-0963">Cytoplasm</keyword>
<comment type="pathway">
    <text evidence="8 10">Purine metabolism; AMP biosynthesis via de novo pathway; AMP from IMP: step 1/2.</text>
</comment>
<evidence type="ECO:0000256" key="1">
    <source>
        <dbReference type="ARBA" id="ARBA00011738"/>
    </source>
</evidence>
<dbReference type="InterPro" id="IPR018220">
    <property type="entry name" value="Adenylosuccin_syn_GTP-bd"/>
</dbReference>
<sequence>MPNLVVIGTQWGDEGKGKIVDLLARSATLVVRFQGGPNAGHTVCCARGKFTFHQIPSGIINPQTRAIIGQGCVLDPYRLKEEISAITQHGIKIERRLFIDRRAHLILPYHRVLDRLQEEQLAERKIGTTGQGIGPAYQDKFARVGIRAGDLMDEDIFEEKLRRNLAAANFRLMEVYKAEPLSLKDVMTEYWQITRTLAPLIIDATVLIEKALRQDKRVLFEGAQGTHLDIDLGTYPWVTTSSTVVAGAAVGSGISPFWLEEAVGVAKVYTTRVGAGPFPTELTEKESSVLRELGGEYGATTGRPRRCGWFDAGVVRAAVRYNRLNALALTKLDVLDSLPEIKICTGYRYQGKKIKEFDPFIGEQLEPEFITMPGWQEKTSNLRHYRELPLRARRYIEKIAQLVECPVALISVGSERHQVILVNQRSLKWLKSV</sequence>
<feature type="binding site" evidence="8">
    <location>
        <begin position="40"/>
        <end position="42"/>
    </location>
    <ligand>
        <name>GTP</name>
        <dbReference type="ChEBI" id="CHEBI:37565"/>
    </ligand>
</feature>
<comment type="caution">
    <text evidence="11">The sequence shown here is derived from an EMBL/GenBank/DDBJ whole genome shotgun (WGS) entry which is preliminary data.</text>
</comment>
<evidence type="ECO:0000256" key="10">
    <source>
        <dbReference type="RuleBase" id="RU000520"/>
    </source>
</evidence>
<comment type="subunit">
    <text evidence="1 8">Homodimer.</text>
</comment>
<feature type="binding site" evidence="8">
    <location>
        <position position="143"/>
    </location>
    <ligand>
        <name>IMP</name>
        <dbReference type="ChEBI" id="CHEBI:58053"/>
        <note>ligand shared between dimeric partners</note>
    </ligand>
</feature>
<feature type="binding site" evidence="8">
    <location>
        <position position="40"/>
    </location>
    <ligand>
        <name>Mg(2+)</name>
        <dbReference type="ChEBI" id="CHEBI:18420"/>
    </ligand>
</feature>
<comment type="subcellular location">
    <subcellularLocation>
        <location evidence="8">Cytoplasm</location>
    </subcellularLocation>
</comment>
<dbReference type="SUPFAM" id="SSF52540">
    <property type="entry name" value="P-loop containing nucleoside triphosphate hydrolases"/>
    <property type="match status" value="1"/>
</dbReference>
<dbReference type="GO" id="GO:0044208">
    <property type="term" value="P:'de novo' AMP biosynthetic process"/>
    <property type="evidence" value="ECO:0007669"/>
    <property type="project" value="UniProtKB-UniRule"/>
</dbReference>
<keyword evidence="5 8" id="KW-0658">Purine biosynthesis</keyword>
<feature type="binding site" description="in other chain" evidence="8">
    <location>
        <begin position="38"/>
        <end position="41"/>
    </location>
    <ligand>
        <name>IMP</name>
        <dbReference type="ChEBI" id="CHEBI:58053"/>
        <note>ligand shared between dimeric partners</note>
    </ligand>
</feature>
<feature type="binding site" description="in other chain" evidence="8">
    <location>
        <position position="303"/>
    </location>
    <ligand>
        <name>IMP</name>
        <dbReference type="ChEBI" id="CHEBI:58053"/>
        <note>ligand shared between dimeric partners</note>
    </ligand>
</feature>
<keyword evidence="2 8" id="KW-0436">Ligase</keyword>
<keyword evidence="6 8" id="KW-0460">Magnesium</keyword>
<dbReference type="InterPro" id="IPR001114">
    <property type="entry name" value="Adenylosuccinate_synthetase"/>
</dbReference>
<name>A0A7V3UZM4_UNCW3</name>